<gene>
    <name evidence="2" type="ORF">JY651_15585</name>
</gene>
<dbReference type="Gene3D" id="2.40.100.20">
    <property type="match status" value="1"/>
</dbReference>
<dbReference type="Pfam" id="PF18050">
    <property type="entry name" value="Cyclophil_like2"/>
    <property type="match status" value="1"/>
</dbReference>
<sequence>MSGLNPRVAVVATLAIGMALPALLVHARQRTPTEARTMKIRLKVGDKVLTATLRDNETSRDFVSLLPLTLTMNDLFKREKFAHLPRAISQGGGRTHTYEVGDFVYWPPGPDVAIFYRHDGQFIDSGIITMGALDSGVDALNVPGSVKVTVELAK</sequence>
<organism evidence="2 3">
    <name type="scientific">Pyxidicoccus parkwayensis</name>
    <dbReference type="NCBI Taxonomy" id="2813578"/>
    <lineage>
        <taxon>Bacteria</taxon>
        <taxon>Pseudomonadati</taxon>
        <taxon>Myxococcota</taxon>
        <taxon>Myxococcia</taxon>
        <taxon>Myxococcales</taxon>
        <taxon>Cystobacterineae</taxon>
        <taxon>Myxococcaceae</taxon>
        <taxon>Pyxidicoccus</taxon>
    </lineage>
</organism>
<evidence type="ECO:0000313" key="2">
    <source>
        <dbReference type="EMBL" id="QSQ26261.1"/>
    </source>
</evidence>
<name>A0ABX7P731_9BACT</name>
<proteinExistence type="predicted"/>
<dbReference type="Proteomes" id="UP000662747">
    <property type="component" value="Chromosome"/>
</dbReference>
<dbReference type="SUPFAM" id="SSF50891">
    <property type="entry name" value="Cyclophilin-like"/>
    <property type="match status" value="1"/>
</dbReference>
<dbReference type="EMBL" id="CP071090">
    <property type="protein sequence ID" value="QSQ26261.1"/>
    <property type="molecule type" value="Genomic_DNA"/>
</dbReference>
<keyword evidence="3" id="KW-1185">Reference proteome</keyword>
<feature type="domain" description="Cyclophilin-like" evidence="1">
    <location>
        <begin position="42"/>
        <end position="151"/>
    </location>
</feature>
<accession>A0ABX7P731</accession>
<evidence type="ECO:0000313" key="3">
    <source>
        <dbReference type="Proteomes" id="UP000662747"/>
    </source>
</evidence>
<reference evidence="2 3" key="1">
    <citation type="submission" date="2021-02" db="EMBL/GenBank/DDBJ databases">
        <title>De Novo genome assembly of isolated myxobacteria.</title>
        <authorList>
            <person name="Stevens D.C."/>
        </authorList>
    </citation>
    <scope>NUCLEOTIDE SEQUENCE [LARGE SCALE GENOMIC DNA]</scope>
    <source>
        <strain evidence="3">SCPEA02</strain>
    </source>
</reference>
<protein>
    <recommendedName>
        <fullName evidence="1">Cyclophilin-like domain-containing protein</fullName>
    </recommendedName>
</protein>
<dbReference type="InterPro" id="IPR041183">
    <property type="entry name" value="Cyclophilin-like"/>
</dbReference>
<dbReference type="InterPro" id="IPR029000">
    <property type="entry name" value="Cyclophilin-like_dom_sf"/>
</dbReference>
<evidence type="ECO:0000259" key="1">
    <source>
        <dbReference type="Pfam" id="PF18050"/>
    </source>
</evidence>